<evidence type="ECO:0000259" key="1">
    <source>
        <dbReference type="PROSITE" id="PS51707"/>
    </source>
</evidence>
<evidence type="ECO:0000313" key="2">
    <source>
        <dbReference type="EMBL" id="AOZ05273.1"/>
    </source>
</evidence>
<organism evidence="2 3">
    <name type="scientific">Cupriavidus malaysiensis</name>
    <dbReference type="NCBI Taxonomy" id="367825"/>
    <lineage>
        <taxon>Bacteria</taxon>
        <taxon>Pseudomonadati</taxon>
        <taxon>Pseudomonadota</taxon>
        <taxon>Betaproteobacteria</taxon>
        <taxon>Burkholderiales</taxon>
        <taxon>Burkholderiaceae</taxon>
        <taxon>Cupriavidus</taxon>
    </lineage>
</organism>
<reference evidence="2 3" key="1">
    <citation type="submission" date="2016-10" db="EMBL/GenBank/DDBJ databases">
        <title>Complete genome sequences of three Cupriavidus strains isolated from various Malaysian environments.</title>
        <authorList>
            <person name="Abdullah A.A.-A."/>
            <person name="Shafie N.A.H."/>
            <person name="Lau N.S."/>
        </authorList>
    </citation>
    <scope>NUCLEOTIDE SEQUENCE [LARGE SCALE GENOMIC DNA]</scope>
    <source>
        <strain evidence="2 3">USMAA1020</strain>
    </source>
</reference>
<accession>A0ABN4TIQ9</accession>
<gene>
    <name evidence="2" type="ORF">BKK80_05160</name>
</gene>
<proteinExistence type="predicted"/>
<dbReference type="PANTHER" id="PTHR21028:SF2">
    <property type="entry name" value="CYTH DOMAIN-CONTAINING PROTEIN"/>
    <property type="match status" value="1"/>
</dbReference>
<dbReference type="PROSITE" id="PS51707">
    <property type="entry name" value="CYTH"/>
    <property type="match status" value="1"/>
</dbReference>
<protein>
    <submittedName>
        <fullName evidence="2">Adenylate cyclase</fullName>
    </submittedName>
</protein>
<dbReference type="Gene3D" id="2.40.320.10">
    <property type="entry name" value="Hypothetical Protein Pfu-838710-001"/>
    <property type="match status" value="1"/>
</dbReference>
<dbReference type="EMBL" id="CP017754">
    <property type="protein sequence ID" value="AOZ05273.1"/>
    <property type="molecule type" value="Genomic_DNA"/>
</dbReference>
<feature type="domain" description="CYTH" evidence="1">
    <location>
        <begin position="2"/>
        <end position="169"/>
    </location>
</feature>
<dbReference type="InterPro" id="IPR008173">
    <property type="entry name" value="Adenylyl_cyclase_CyaB"/>
</dbReference>
<dbReference type="SMART" id="SM01118">
    <property type="entry name" value="CYTH"/>
    <property type="match status" value="1"/>
</dbReference>
<dbReference type="CDD" id="cd07890">
    <property type="entry name" value="CYTH-like_AC_IV-like"/>
    <property type="match status" value="1"/>
</dbReference>
<keyword evidence="3" id="KW-1185">Reference proteome</keyword>
<dbReference type="RefSeq" id="WP_071011318.1">
    <property type="nucleotide sequence ID" value="NZ_CP017754.1"/>
</dbReference>
<dbReference type="InterPro" id="IPR023577">
    <property type="entry name" value="CYTH_domain"/>
</dbReference>
<sequence>MPRNIEIKARLDDIDALLPRVAALDARGPELLQQDDTFFACAAGRLKLRAFGPERGELIFYRRADSAGPKLSDYRIVPTAEPDALRAALADAYGVSGRVRKLRTLYLAGRTRIHLDRVEGLGDFLELEVVLADGDSEADGVAEAHALLAHLGVGPERLLEGAYVDLLRAA</sequence>
<dbReference type="InterPro" id="IPR033469">
    <property type="entry name" value="CYTH-like_dom_sf"/>
</dbReference>
<dbReference type="Pfam" id="PF01928">
    <property type="entry name" value="CYTH"/>
    <property type="match status" value="1"/>
</dbReference>
<dbReference type="SUPFAM" id="SSF55154">
    <property type="entry name" value="CYTH-like phosphatases"/>
    <property type="match status" value="1"/>
</dbReference>
<dbReference type="Proteomes" id="UP000177515">
    <property type="component" value="Chromosome 1"/>
</dbReference>
<name>A0ABN4TIQ9_9BURK</name>
<dbReference type="PANTHER" id="PTHR21028">
    <property type="entry name" value="SI:CH211-156B7.4"/>
    <property type="match status" value="1"/>
</dbReference>
<evidence type="ECO:0000313" key="3">
    <source>
        <dbReference type="Proteomes" id="UP000177515"/>
    </source>
</evidence>